<dbReference type="Pfam" id="PF01381">
    <property type="entry name" value="HTH_3"/>
    <property type="match status" value="1"/>
</dbReference>
<dbReference type="PROSITE" id="PS50943">
    <property type="entry name" value="HTH_CROC1"/>
    <property type="match status" value="1"/>
</dbReference>
<dbReference type="SMART" id="SM00530">
    <property type="entry name" value="HTH_XRE"/>
    <property type="match status" value="1"/>
</dbReference>
<accession>A0A3D8L3H4</accession>
<dbReference type="OrthoDB" id="5446846at2"/>
<dbReference type="CDD" id="cd00093">
    <property type="entry name" value="HTH_XRE"/>
    <property type="match status" value="1"/>
</dbReference>
<gene>
    <name evidence="2" type="ORF">DXT99_23615</name>
</gene>
<keyword evidence="3" id="KW-1185">Reference proteome</keyword>
<evidence type="ECO:0000259" key="1">
    <source>
        <dbReference type="PROSITE" id="PS50943"/>
    </source>
</evidence>
<dbReference type="Gene3D" id="1.10.260.40">
    <property type="entry name" value="lambda repressor-like DNA-binding domains"/>
    <property type="match status" value="1"/>
</dbReference>
<feature type="domain" description="HTH cro/C1-type" evidence="1">
    <location>
        <begin position="12"/>
        <end position="63"/>
    </location>
</feature>
<dbReference type="AlphaFoldDB" id="A0A3D8L3H4"/>
<dbReference type="RefSeq" id="WP_115568061.1">
    <property type="nucleotide sequence ID" value="NZ_QRGR01000037.1"/>
</dbReference>
<dbReference type="InterPro" id="IPR001387">
    <property type="entry name" value="Cro/C1-type_HTH"/>
</dbReference>
<sequence length="118" mass="12827">MNITLSDIGGKLNTFRKTLGLSQKEVSVAMGVHQTQISKLEKGEGSSIELLLQILNYYSSNYQVKYILADTFEIVMGAAGESLTSPYNSIAVERLSLLGEEVNAQLVEVKKLLSSSPS</sequence>
<organism evidence="2 3">
    <name type="scientific">Pontibacter diazotrophicus</name>
    <dbReference type="NCBI Taxonomy" id="1400979"/>
    <lineage>
        <taxon>Bacteria</taxon>
        <taxon>Pseudomonadati</taxon>
        <taxon>Bacteroidota</taxon>
        <taxon>Cytophagia</taxon>
        <taxon>Cytophagales</taxon>
        <taxon>Hymenobacteraceae</taxon>
        <taxon>Pontibacter</taxon>
    </lineage>
</organism>
<evidence type="ECO:0000313" key="2">
    <source>
        <dbReference type="EMBL" id="RDV11895.1"/>
    </source>
</evidence>
<dbReference type="SUPFAM" id="SSF47413">
    <property type="entry name" value="lambda repressor-like DNA-binding domains"/>
    <property type="match status" value="1"/>
</dbReference>
<name>A0A3D8L3H4_9BACT</name>
<reference evidence="3" key="1">
    <citation type="submission" date="2018-08" db="EMBL/GenBank/DDBJ databases">
        <authorList>
            <person name="Liu Z.-W."/>
            <person name="Du Z.-J."/>
        </authorList>
    </citation>
    <scope>NUCLEOTIDE SEQUENCE [LARGE SCALE GENOMIC DNA]</scope>
    <source>
        <strain evidence="3">H4X</strain>
    </source>
</reference>
<dbReference type="GO" id="GO:0003677">
    <property type="term" value="F:DNA binding"/>
    <property type="evidence" value="ECO:0007669"/>
    <property type="project" value="InterPro"/>
</dbReference>
<protein>
    <submittedName>
        <fullName evidence="2">XRE family transcriptional regulator</fullName>
    </submittedName>
</protein>
<dbReference type="EMBL" id="QRGR01000037">
    <property type="protein sequence ID" value="RDV11895.1"/>
    <property type="molecule type" value="Genomic_DNA"/>
</dbReference>
<evidence type="ECO:0000313" key="3">
    <source>
        <dbReference type="Proteomes" id="UP000256708"/>
    </source>
</evidence>
<dbReference type="InterPro" id="IPR010982">
    <property type="entry name" value="Lambda_DNA-bd_dom_sf"/>
</dbReference>
<comment type="caution">
    <text evidence="2">The sequence shown here is derived from an EMBL/GenBank/DDBJ whole genome shotgun (WGS) entry which is preliminary data.</text>
</comment>
<dbReference type="Proteomes" id="UP000256708">
    <property type="component" value="Unassembled WGS sequence"/>
</dbReference>
<proteinExistence type="predicted"/>